<protein>
    <recommendedName>
        <fullName evidence="4 11">Translocon-associated protein subunit beta</fullName>
        <shortName evidence="11">TRAP-beta</shortName>
    </recommendedName>
    <alternativeName>
        <fullName evidence="11">Signal sequence receptor subunit beta</fullName>
    </alternativeName>
</protein>
<evidence type="ECO:0000256" key="9">
    <source>
        <dbReference type="ARBA" id="ARBA00023136"/>
    </source>
</evidence>
<evidence type="ECO:0000256" key="8">
    <source>
        <dbReference type="ARBA" id="ARBA00022989"/>
    </source>
</evidence>
<keyword evidence="6 13" id="KW-0732">Signal</keyword>
<dbReference type="EMBL" id="HACG01035188">
    <property type="protein sequence ID" value="CEK82053.1"/>
    <property type="molecule type" value="Transcribed_RNA"/>
</dbReference>
<comment type="function">
    <text evidence="1 11">TRAP proteins are part of a complex whose function is to bind calcium to the ER membrane and thereby regulate the retention of ER resident proteins.</text>
</comment>
<evidence type="ECO:0000256" key="5">
    <source>
        <dbReference type="ARBA" id="ARBA00022692"/>
    </source>
</evidence>
<dbReference type="GO" id="GO:0005789">
    <property type="term" value="C:endoplasmic reticulum membrane"/>
    <property type="evidence" value="ECO:0007669"/>
    <property type="project" value="UniProtKB-SubCell"/>
</dbReference>
<evidence type="ECO:0000256" key="1">
    <source>
        <dbReference type="ARBA" id="ARBA00002838"/>
    </source>
</evidence>
<evidence type="ECO:0000256" key="12">
    <source>
        <dbReference type="SAM" id="Phobius"/>
    </source>
</evidence>
<comment type="similarity">
    <text evidence="3 11">Belongs to the TRAP-beta family.</text>
</comment>
<dbReference type="AlphaFoldDB" id="A0A0B7AMM4"/>
<keyword evidence="9 11" id="KW-0472">Membrane</keyword>
<keyword evidence="7 11" id="KW-0256">Endoplasmic reticulum</keyword>
<comment type="subunit">
    <text evidence="11">Heterotetramer of TRAP-alpha, TRAP-beta, TRAP-delta and TRAP-gamma.</text>
</comment>
<keyword evidence="5 12" id="KW-0812">Transmembrane</keyword>
<keyword evidence="10" id="KW-0325">Glycoprotein</keyword>
<gene>
    <name evidence="14" type="primary">ORF129386</name>
</gene>
<accession>A0A0B7AMM4</accession>
<comment type="subcellular location">
    <subcellularLocation>
        <location evidence="2">Endoplasmic reticulum membrane</location>
        <topology evidence="2">Single-pass type I membrane protein</topology>
    </subcellularLocation>
</comment>
<proteinExistence type="inferred from homology"/>
<dbReference type="PIRSF" id="PIRSF016400">
    <property type="entry name" value="TRAP_beta"/>
    <property type="match status" value="1"/>
</dbReference>
<dbReference type="InterPro" id="IPR008856">
    <property type="entry name" value="TRAP_beta"/>
</dbReference>
<sequence>MKLWITALILTFGCFLPSFGEEESEARLVISKNILNQYLVEGKDVTVEYKLYNVGDRVAFNVMLNENGFPQTTFSTISGGLRVTWERIAPHSNVTHAVIVRPLKSGFHNFTSAEISYSQTETNDIKIIGYSSFPGEGGIVPQKEFERRFSPRVLDWLVFAVMSLPSLGIPFVLWYGSKNRYDQPHDKSS</sequence>
<reference evidence="14" key="1">
    <citation type="submission" date="2014-12" db="EMBL/GenBank/DDBJ databases">
        <title>Insight into the proteome of Arion vulgaris.</title>
        <authorList>
            <person name="Aradska J."/>
            <person name="Bulat T."/>
            <person name="Smidak R."/>
            <person name="Sarate P."/>
            <person name="Gangsoo J."/>
            <person name="Sialana F."/>
            <person name="Bilban M."/>
            <person name="Lubec G."/>
        </authorList>
    </citation>
    <scope>NUCLEOTIDE SEQUENCE</scope>
    <source>
        <tissue evidence="14">Skin</tissue>
    </source>
</reference>
<evidence type="ECO:0000313" key="14">
    <source>
        <dbReference type="EMBL" id="CEK82053.1"/>
    </source>
</evidence>
<feature type="transmembrane region" description="Helical" evidence="12">
    <location>
        <begin position="156"/>
        <end position="175"/>
    </location>
</feature>
<evidence type="ECO:0000256" key="13">
    <source>
        <dbReference type="SAM" id="SignalP"/>
    </source>
</evidence>
<dbReference type="Pfam" id="PF05753">
    <property type="entry name" value="TRAP_beta"/>
    <property type="match status" value="1"/>
</dbReference>
<evidence type="ECO:0000256" key="7">
    <source>
        <dbReference type="ARBA" id="ARBA00022824"/>
    </source>
</evidence>
<evidence type="ECO:0000256" key="4">
    <source>
        <dbReference type="ARBA" id="ARBA00021110"/>
    </source>
</evidence>
<feature type="signal peptide" evidence="13">
    <location>
        <begin position="1"/>
        <end position="20"/>
    </location>
</feature>
<keyword evidence="8 12" id="KW-1133">Transmembrane helix</keyword>
<feature type="chain" id="PRO_5002124294" description="Translocon-associated protein subunit beta" evidence="13">
    <location>
        <begin position="21"/>
        <end position="189"/>
    </location>
</feature>
<organism evidence="14">
    <name type="scientific">Arion vulgaris</name>
    <dbReference type="NCBI Taxonomy" id="1028688"/>
    <lineage>
        <taxon>Eukaryota</taxon>
        <taxon>Metazoa</taxon>
        <taxon>Spiralia</taxon>
        <taxon>Lophotrochozoa</taxon>
        <taxon>Mollusca</taxon>
        <taxon>Gastropoda</taxon>
        <taxon>Heterobranchia</taxon>
        <taxon>Euthyneura</taxon>
        <taxon>Panpulmonata</taxon>
        <taxon>Eupulmonata</taxon>
        <taxon>Stylommatophora</taxon>
        <taxon>Helicina</taxon>
        <taxon>Arionoidea</taxon>
        <taxon>Arionidae</taxon>
        <taxon>Arion</taxon>
    </lineage>
</organism>
<evidence type="ECO:0000256" key="2">
    <source>
        <dbReference type="ARBA" id="ARBA00004115"/>
    </source>
</evidence>
<evidence type="ECO:0000256" key="3">
    <source>
        <dbReference type="ARBA" id="ARBA00005610"/>
    </source>
</evidence>
<dbReference type="PANTHER" id="PTHR12861:SF3">
    <property type="entry name" value="TRANSLOCON-ASSOCIATED PROTEIN SUBUNIT BETA"/>
    <property type="match status" value="1"/>
</dbReference>
<evidence type="ECO:0000256" key="6">
    <source>
        <dbReference type="ARBA" id="ARBA00022729"/>
    </source>
</evidence>
<name>A0A0B7AMM4_9EUPU</name>
<evidence type="ECO:0000256" key="11">
    <source>
        <dbReference type="PIRNR" id="PIRNR016400"/>
    </source>
</evidence>
<dbReference type="PANTHER" id="PTHR12861">
    <property type="entry name" value="TRANSLOCON-ASSOCIATED PROTEIN, BETA SUBUNIT PRECURSOR TRAP-BETA SIGNAL SEQUENCE RECEPTOR BETA SUBUNIT"/>
    <property type="match status" value="1"/>
</dbReference>
<evidence type="ECO:0000256" key="10">
    <source>
        <dbReference type="ARBA" id="ARBA00023180"/>
    </source>
</evidence>